<reference evidence="1 2" key="1">
    <citation type="submission" date="2018-03" db="EMBL/GenBank/DDBJ databases">
        <title>Genomic Encyclopedia of Type Strains, Phase III (KMG-III): the genomes of soil and plant-associated and newly described type strains.</title>
        <authorList>
            <person name="Whitman W."/>
        </authorList>
    </citation>
    <scope>NUCLEOTIDE SEQUENCE [LARGE SCALE GENOMIC DNA]</scope>
    <source>
        <strain evidence="1 2">CGMCC 1.12700</strain>
    </source>
</reference>
<keyword evidence="2" id="KW-1185">Reference proteome</keyword>
<evidence type="ECO:0000313" key="1">
    <source>
        <dbReference type="EMBL" id="PSK93152.1"/>
    </source>
</evidence>
<comment type="caution">
    <text evidence="1">The sequence shown here is derived from an EMBL/GenBank/DDBJ whole genome shotgun (WGS) entry which is preliminary data.</text>
</comment>
<evidence type="ECO:0000313" key="2">
    <source>
        <dbReference type="Proteomes" id="UP000240572"/>
    </source>
</evidence>
<dbReference type="AlphaFoldDB" id="A0A2P8D7H4"/>
<sequence>MKSNTSNTILIAFISFMSCKSAKPDLNTVTVGPLSISANKEWRYANENGIDSEVKLLVLNNKDTLTLEYGKHVNALNEDLPSIMSLQDKRQFDSLAGRDVEIDNLIISDMAEDEMKYGLFLNNYYMYDTINGIQVKVVQPKKVKKGITGIYIAKLKDGNSFVAYGINLDSIAQKEAMKIFESITYN</sequence>
<name>A0A2P8D7H4_9BACT</name>
<protein>
    <recommendedName>
        <fullName evidence="3">PsbP C-terminal domain-containing protein</fullName>
    </recommendedName>
</protein>
<gene>
    <name evidence="1" type="ORF">B0I18_102122</name>
</gene>
<proteinExistence type="predicted"/>
<dbReference type="Proteomes" id="UP000240572">
    <property type="component" value="Unassembled WGS sequence"/>
</dbReference>
<dbReference type="RefSeq" id="WP_106522176.1">
    <property type="nucleotide sequence ID" value="NZ_PYGD01000002.1"/>
</dbReference>
<dbReference type="PROSITE" id="PS51257">
    <property type="entry name" value="PROKAR_LIPOPROTEIN"/>
    <property type="match status" value="1"/>
</dbReference>
<dbReference type="OrthoDB" id="1264354at2"/>
<evidence type="ECO:0008006" key="3">
    <source>
        <dbReference type="Google" id="ProtNLM"/>
    </source>
</evidence>
<dbReference type="EMBL" id="PYGD01000002">
    <property type="protein sequence ID" value="PSK93152.1"/>
    <property type="molecule type" value="Genomic_DNA"/>
</dbReference>
<accession>A0A2P8D7H4</accession>
<organism evidence="1 2">
    <name type="scientific">Taibaiella chishuiensis</name>
    <dbReference type="NCBI Taxonomy" id="1434707"/>
    <lineage>
        <taxon>Bacteria</taxon>
        <taxon>Pseudomonadati</taxon>
        <taxon>Bacteroidota</taxon>
        <taxon>Chitinophagia</taxon>
        <taxon>Chitinophagales</taxon>
        <taxon>Chitinophagaceae</taxon>
        <taxon>Taibaiella</taxon>
    </lineage>
</organism>